<gene>
    <name evidence="1" type="ORF">GCM10023213_26050</name>
</gene>
<keyword evidence="2" id="KW-1185">Reference proteome</keyword>
<accession>A0ABP9P6I5</accession>
<reference evidence="2" key="1">
    <citation type="journal article" date="2019" name="Int. J. Syst. Evol. Microbiol.">
        <title>The Global Catalogue of Microorganisms (GCM) 10K type strain sequencing project: providing services to taxonomists for standard genome sequencing and annotation.</title>
        <authorList>
            <consortium name="The Broad Institute Genomics Platform"/>
            <consortium name="The Broad Institute Genome Sequencing Center for Infectious Disease"/>
            <person name="Wu L."/>
            <person name="Ma J."/>
        </authorList>
    </citation>
    <scope>NUCLEOTIDE SEQUENCE [LARGE SCALE GENOMIC DNA]</scope>
    <source>
        <strain evidence="2">JCM 18053</strain>
    </source>
</reference>
<dbReference type="Proteomes" id="UP001499852">
    <property type="component" value="Unassembled WGS sequence"/>
</dbReference>
<name>A0ABP9P6I5_9BACT</name>
<sequence>MEELCSVPELKAEGKVMNHCVAGYAHRCKQGHSAIFSLRRYETHADGQTDLKSYATLEVRVLSRKIVQIQAYHNRPVNGVVMSMIRQWATAHQLM</sequence>
<proteinExistence type="predicted"/>
<dbReference type="Pfam" id="PF14284">
    <property type="entry name" value="PcfJ"/>
    <property type="match status" value="1"/>
</dbReference>
<comment type="caution">
    <text evidence="1">The sequence shown here is derived from an EMBL/GenBank/DDBJ whole genome shotgun (WGS) entry which is preliminary data.</text>
</comment>
<dbReference type="InterPro" id="IPR025586">
    <property type="entry name" value="PcfJ"/>
</dbReference>
<dbReference type="EMBL" id="BAABIA010000005">
    <property type="protein sequence ID" value="GAA5141610.1"/>
    <property type="molecule type" value="Genomic_DNA"/>
</dbReference>
<organism evidence="1 2">
    <name type="scientific">Prosthecobacter algae</name>
    <dbReference type="NCBI Taxonomy" id="1144682"/>
    <lineage>
        <taxon>Bacteria</taxon>
        <taxon>Pseudomonadati</taxon>
        <taxon>Verrucomicrobiota</taxon>
        <taxon>Verrucomicrobiia</taxon>
        <taxon>Verrucomicrobiales</taxon>
        <taxon>Verrucomicrobiaceae</taxon>
        <taxon>Prosthecobacter</taxon>
    </lineage>
</organism>
<evidence type="ECO:0000313" key="1">
    <source>
        <dbReference type="EMBL" id="GAA5141610.1"/>
    </source>
</evidence>
<protein>
    <submittedName>
        <fullName evidence="1">Uncharacterized protein</fullName>
    </submittedName>
</protein>
<evidence type="ECO:0000313" key="2">
    <source>
        <dbReference type="Proteomes" id="UP001499852"/>
    </source>
</evidence>